<keyword evidence="6" id="KW-1185">Reference proteome</keyword>
<dbReference type="PANTHER" id="PTHR43004:SF19">
    <property type="entry name" value="BINDING MONOOXYGENASE, PUTATIVE (JCVI)-RELATED"/>
    <property type="match status" value="1"/>
</dbReference>
<dbReference type="EMBL" id="JBFAKC010000016">
    <property type="protein sequence ID" value="MEV0711619.1"/>
    <property type="molecule type" value="Genomic_DNA"/>
</dbReference>
<protein>
    <submittedName>
        <fullName evidence="5">FAD-dependent oxidoreductase</fullName>
    </submittedName>
</protein>
<dbReference type="PRINTS" id="PR00420">
    <property type="entry name" value="RNGMNOXGNASE"/>
</dbReference>
<evidence type="ECO:0000256" key="3">
    <source>
        <dbReference type="ARBA" id="ARBA00022827"/>
    </source>
</evidence>
<dbReference type="Gene3D" id="3.30.9.10">
    <property type="entry name" value="D-Amino Acid Oxidase, subunit A, domain 2"/>
    <property type="match status" value="1"/>
</dbReference>
<sequence length="567" mass="60983">MTARRAQVAIVGGGPAGLAAAYCLGRRGVDVVLFERHTEPLRHPQATLVNTRTTEILRELGVLDDVLAVSTTLEKAPRVRFLRSVAEPEFGRLELVESTDKLMRLAEQSPTLPVLCPQNRLQAVLTEGLTALPNVELVRGAQVTDATPGPRGVEVTYIGSDGGEDRREAEYLVLAEGMHGALRKAVGIGKVEDSPLGVLLDIYFEADLRPQFHNMGSVLSWIMNQRVRGVLITIDPAGDEWMLEVPLDGAVEISEDSAPSLLRAALGADIDARIISSRTWTMRSTGVDRWRDASGRVFVIGDAAHTFPPTGGFGMNTGIQDAHNLAWKLAAALEGWAAPDLLDSYEVERRPVARFNGEQSEHNALAMFEFAEAFADVLTAADPADAPGFDRALAAGIEEQRPQFDFYGQSLGFRYGVTEPVESVVDYHPLAEPGCRAPHFWLREADGTPISTLDLPGHGFALVTGPVAAEKWADAVGYVHLMNTVPVTAVAVHPVTPDTTTGSGTRTLVDRSGRMSETYGLTDRAAVLIRPDGHIAAVLAGADPYNELITAVIDSTTAGSRDSEMSV</sequence>
<dbReference type="PANTHER" id="PTHR43004">
    <property type="entry name" value="TRK SYSTEM POTASSIUM UPTAKE PROTEIN"/>
    <property type="match status" value="1"/>
</dbReference>
<dbReference type="Gene3D" id="3.50.50.60">
    <property type="entry name" value="FAD/NAD(P)-binding domain"/>
    <property type="match status" value="1"/>
</dbReference>
<name>A0ABV3G1R2_9NOCA</name>
<evidence type="ECO:0000256" key="1">
    <source>
        <dbReference type="ARBA" id="ARBA00001974"/>
    </source>
</evidence>
<gene>
    <name evidence="5" type="ORF">AB0I48_29085</name>
</gene>
<dbReference type="Pfam" id="PF01494">
    <property type="entry name" value="FAD_binding_3"/>
    <property type="match status" value="1"/>
</dbReference>
<evidence type="ECO:0000313" key="5">
    <source>
        <dbReference type="EMBL" id="MEV0711619.1"/>
    </source>
</evidence>
<dbReference type="InterPro" id="IPR050641">
    <property type="entry name" value="RIFMO-like"/>
</dbReference>
<comment type="cofactor">
    <cofactor evidence="1">
        <name>FAD</name>
        <dbReference type="ChEBI" id="CHEBI:57692"/>
    </cofactor>
</comment>
<proteinExistence type="predicted"/>
<keyword evidence="2" id="KW-0285">Flavoprotein</keyword>
<organism evidence="5 6">
    <name type="scientific">Nocardia aurea</name>
    <dbReference type="NCBI Taxonomy" id="2144174"/>
    <lineage>
        <taxon>Bacteria</taxon>
        <taxon>Bacillati</taxon>
        <taxon>Actinomycetota</taxon>
        <taxon>Actinomycetes</taxon>
        <taxon>Mycobacteriales</taxon>
        <taxon>Nocardiaceae</taxon>
        <taxon>Nocardia</taxon>
    </lineage>
</organism>
<dbReference type="RefSeq" id="WP_357788177.1">
    <property type="nucleotide sequence ID" value="NZ_JBFAKC010000016.1"/>
</dbReference>
<feature type="domain" description="FAD-binding" evidence="4">
    <location>
        <begin position="6"/>
        <end position="354"/>
    </location>
</feature>
<dbReference type="InterPro" id="IPR002938">
    <property type="entry name" value="FAD-bd"/>
</dbReference>
<evidence type="ECO:0000256" key="2">
    <source>
        <dbReference type="ARBA" id="ARBA00022630"/>
    </source>
</evidence>
<reference evidence="5 6" key="1">
    <citation type="submission" date="2024-06" db="EMBL/GenBank/DDBJ databases">
        <title>The Natural Products Discovery Center: Release of the First 8490 Sequenced Strains for Exploring Actinobacteria Biosynthetic Diversity.</title>
        <authorList>
            <person name="Kalkreuter E."/>
            <person name="Kautsar S.A."/>
            <person name="Yang D."/>
            <person name="Bader C.D."/>
            <person name="Teijaro C.N."/>
            <person name="Fluegel L."/>
            <person name="Davis C.M."/>
            <person name="Simpson J.R."/>
            <person name="Lauterbach L."/>
            <person name="Steele A.D."/>
            <person name="Gui C."/>
            <person name="Meng S."/>
            <person name="Li G."/>
            <person name="Viehrig K."/>
            <person name="Ye F."/>
            <person name="Su P."/>
            <person name="Kiefer A.F."/>
            <person name="Nichols A."/>
            <person name="Cepeda A.J."/>
            <person name="Yan W."/>
            <person name="Fan B."/>
            <person name="Jiang Y."/>
            <person name="Adhikari A."/>
            <person name="Zheng C.-J."/>
            <person name="Schuster L."/>
            <person name="Cowan T.M."/>
            <person name="Smanski M.J."/>
            <person name="Chevrette M.G."/>
            <person name="De Carvalho L.P.S."/>
            <person name="Shen B."/>
        </authorList>
    </citation>
    <scope>NUCLEOTIDE SEQUENCE [LARGE SCALE GENOMIC DNA]</scope>
    <source>
        <strain evidence="5 6">NPDC050403</strain>
    </source>
</reference>
<evidence type="ECO:0000259" key="4">
    <source>
        <dbReference type="Pfam" id="PF01494"/>
    </source>
</evidence>
<dbReference type="Pfam" id="PF21274">
    <property type="entry name" value="Rng_hyd_C"/>
    <property type="match status" value="1"/>
</dbReference>
<dbReference type="InterPro" id="IPR036188">
    <property type="entry name" value="FAD/NAD-bd_sf"/>
</dbReference>
<dbReference type="SUPFAM" id="SSF51905">
    <property type="entry name" value="FAD/NAD(P)-binding domain"/>
    <property type="match status" value="1"/>
</dbReference>
<dbReference type="Proteomes" id="UP001551695">
    <property type="component" value="Unassembled WGS sequence"/>
</dbReference>
<evidence type="ECO:0000313" key="6">
    <source>
        <dbReference type="Proteomes" id="UP001551695"/>
    </source>
</evidence>
<dbReference type="Gene3D" id="3.40.30.120">
    <property type="match status" value="1"/>
</dbReference>
<accession>A0ABV3G1R2</accession>
<comment type="caution">
    <text evidence="5">The sequence shown here is derived from an EMBL/GenBank/DDBJ whole genome shotgun (WGS) entry which is preliminary data.</text>
</comment>
<keyword evidence="3" id="KW-0274">FAD</keyword>